<feature type="transmembrane region" description="Helical" evidence="5">
    <location>
        <begin position="12"/>
        <end position="30"/>
    </location>
</feature>
<feature type="transmembrane region" description="Helical" evidence="5">
    <location>
        <begin position="76"/>
        <end position="96"/>
    </location>
</feature>
<dbReference type="GO" id="GO:0005886">
    <property type="term" value="C:plasma membrane"/>
    <property type="evidence" value="ECO:0007669"/>
    <property type="project" value="TreeGrafter"/>
</dbReference>
<organism evidence="6 7">
    <name type="scientific">Mycena maculata</name>
    <dbReference type="NCBI Taxonomy" id="230809"/>
    <lineage>
        <taxon>Eukaryota</taxon>
        <taxon>Fungi</taxon>
        <taxon>Dikarya</taxon>
        <taxon>Basidiomycota</taxon>
        <taxon>Agaricomycotina</taxon>
        <taxon>Agaricomycetes</taxon>
        <taxon>Agaricomycetidae</taxon>
        <taxon>Agaricales</taxon>
        <taxon>Marasmiineae</taxon>
        <taxon>Mycenaceae</taxon>
        <taxon>Mycena</taxon>
    </lineage>
</organism>
<keyword evidence="4 5" id="KW-0472">Membrane</keyword>
<evidence type="ECO:0000313" key="7">
    <source>
        <dbReference type="Proteomes" id="UP001215280"/>
    </source>
</evidence>
<dbReference type="PANTHER" id="PTHR31465">
    <property type="entry name" value="PROTEIN RTA1-RELATED"/>
    <property type="match status" value="1"/>
</dbReference>
<reference evidence="6" key="1">
    <citation type="submission" date="2023-03" db="EMBL/GenBank/DDBJ databases">
        <title>Massive genome expansion in bonnet fungi (Mycena s.s.) driven by repeated elements and novel gene families across ecological guilds.</title>
        <authorList>
            <consortium name="Lawrence Berkeley National Laboratory"/>
            <person name="Harder C.B."/>
            <person name="Miyauchi S."/>
            <person name="Viragh M."/>
            <person name="Kuo A."/>
            <person name="Thoen E."/>
            <person name="Andreopoulos B."/>
            <person name="Lu D."/>
            <person name="Skrede I."/>
            <person name="Drula E."/>
            <person name="Henrissat B."/>
            <person name="Morin E."/>
            <person name="Kohler A."/>
            <person name="Barry K."/>
            <person name="LaButti K."/>
            <person name="Morin E."/>
            <person name="Salamov A."/>
            <person name="Lipzen A."/>
            <person name="Mereny Z."/>
            <person name="Hegedus B."/>
            <person name="Baldrian P."/>
            <person name="Stursova M."/>
            <person name="Weitz H."/>
            <person name="Taylor A."/>
            <person name="Grigoriev I.V."/>
            <person name="Nagy L.G."/>
            <person name="Martin F."/>
            <person name="Kauserud H."/>
        </authorList>
    </citation>
    <scope>NUCLEOTIDE SEQUENCE</scope>
    <source>
        <strain evidence="6">CBHHK188m</strain>
    </source>
</reference>
<dbReference type="PANTHER" id="PTHR31465:SF9">
    <property type="entry name" value="SPHINGOID LONG-CHAIN BASE TRANSPORTER RSB1"/>
    <property type="match status" value="1"/>
</dbReference>
<name>A0AAD7N6W2_9AGAR</name>
<comment type="subcellular location">
    <subcellularLocation>
        <location evidence="1">Membrane</location>
        <topology evidence="1">Multi-pass membrane protein</topology>
    </subcellularLocation>
</comment>
<dbReference type="GO" id="GO:0000324">
    <property type="term" value="C:fungal-type vacuole"/>
    <property type="evidence" value="ECO:0007669"/>
    <property type="project" value="TreeGrafter"/>
</dbReference>
<feature type="transmembrane region" description="Helical" evidence="5">
    <location>
        <begin position="117"/>
        <end position="141"/>
    </location>
</feature>
<protein>
    <submittedName>
        <fullName evidence="6">RTA1 like protein-domain-containing protein</fullName>
    </submittedName>
</protein>
<dbReference type="AlphaFoldDB" id="A0AAD7N6W2"/>
<evidence type="ECO:0000256" key="3">
    <source>
        <dbReference type="ARBA" id="ARBA00022989"/>
    </source>
</evidence>
<dbReference type="InterPro" id="IPR007568">
    <property type="entry name" value="RTA1"/>
</dbReference>
<gene>
    <name evidence="6" type="ORF">DFH07DRAFT_830242</name>
</gene>
<feature type="transmembrane region" description="Helical" evidence="5">
    <location>
        <begin position="202"/>
        <end position="223"/>
    </location>
</feature>
<accession>A0AAD7N6W2</accession>
<keyword evidence="2 5" id="KW-0812">Transmembrane</keyword>
<feature type="transmembrane region" description="Helical" evidence="5">
    <location>
        <begin position="153"/>
        <end position="177"/>
    </location>
</feature>
<evidence type="ECO:0000256" key="1">
    <source>
        <dbReference type="ARBA" id="ARBA00004141"/>
    </source>
</evidence>
<evidence type="ECO:0000256" key="5">
    <source>
        <dbReference type="SAM" id="Phobius"/>
    </source>
</evidence>
<keyword evidence="3 5" id="KW-1133">Transmembrane helix</keyword>
<dbReference type="Proteomes" id="UP001215280">
    <property type="component" value="Unassembled WGS sequence"/>
</dbReference>
<feature type="transmembrane region" description="Helical" evidence="5">
    <location>
        <begin position="42"/>
        <end position="64"/>
    </location>
</feature>
<keyword evidence="7" id="KW-1185">Reference proteome</keyword>
<feature type="transmembrane region" description="Helical" evidence="5">
    <location>
        <begin position="238"/>
        <end position="258"/>
    </location>
</feature>
<proteinExistence type="predicted"/>
<evidence type="ECO:0000256" key="2">
    <source>
        <dbReference type="ARBA" id="ARBA00022692"/>
    </source>
</evidence>
<evidence type="ECO:0000256" key="4">
    <source>
        <dbReference type="ARBA" id="ARBA00023136"/>
    </source>
</evidence>
<dbReference type="Pfam" id="PF04479">
    <property type="entry name" value="RTA1"/>
    <property type="match status" value="1"/>
</dbReference>
<dbReference type="EMBL" id="JARJLG010000090">
    <property type="protein sequence ID" value="KAJ7748282.1"/>
    <property type="molecule type" value="Genomic_DNA"/>
</dbReference>
<sequence length="288" mass="31497">MPLFESPYGYTPTEYVCLLYLVLFSISTLVQAGQATYYRLWWLLPTVCLAGMLEIAGWSARLWSAIAPLNFHPYEMQIVCTILGPTPLAAANFIILGHIITRLGPMYSRLSPKLYTALFLCCDIVSLVVQGIGGGLAAGAVAQKMNPARGGNIMLGGICFQMVTITVYALCAGEFILRFLKNRPVLASPPATPPILAPRMKVLLYALVLNTTCLFIRAVYRVIELADGWEGRIIQTQVYFNVLDGAMITIAMFTLNFAHPGVFLFGATQPIKDVESDSGEGDIVMKSL</sequence>
<comment type="caution">
    <text evidence="6">The sequence shown here is derived from an EMBL/GenBank/DDBJ whole genome shotgun (WGS) entry which is preliminary data.</text>
</comment>
<evidence type="ECO:0000313" key="6">
    <source>
        <dbReference type="EMBL" id="KAJ7748282.1"/>
    </source>
</evidence>